<dbReference type="InterPro" id="IPR001509">
    <property type="entry name" value="Epimerase_deHydtase"/>
</dbReference>
<dbReference type="KEGG" id="srd:SD10_08215"/>
<keyword evidence="3" id="KW-1185">Reference proteome</keyword>
<feature type="domain" description="NAD-dependent epimerase/dehydratase" evidence="1">
    <location>
        <begin position="6"/>
        <end position="213"/>
    </location>
</feature>
<dbReference type="EMBL" id="CP010429">
    <property type="protein sequence ID" value="AKD54887.1"/>
    <property type="molecule type" value="Genomic_DNA"/>
</dbReference>
<dbReference type="HOGENOM" id="CLU_049717_2_0_10"/>
<proteinExistence type="predicted"/>
<dbReference type="PANTHER" id="PTHR43245">
    <property type="entry name" value="BIFUNCTIONAL POLYMYXIN RESISTANCE PROTEIN ARNA"/>
    <property type="match status" value="1"/>
</dbReference>
<accession>A0A0E3V6B6</accession>
<dbReference type="Gene3D" id="3.40.50.720">
    <property type="entry name" value="NAD(P)-binding Rossmann-like Domain"/>
    <property type="match status" value="1"/>
</dbReference>
<dbReference type="InterPro" id="IPR050177">
    <property type="entry name" value="Lipid_A_modif_metabolic_enz"/>
</dbReference>
<gene>
    <name evidence="2" type="ORF">SD10_08215</name>
</gene>
<protein>
    <recommendedName>
        <fullName evidence="1">NAD-dependent epimerase/dehydratase domain-containing protein</fullName>
    </recommendedName>
</protein>
<dbReference type="RefSeq" id="WP_046573364.1">
    <property type="nucleotide sequence ID" value="NZ_CP010429.1"/>
</dbReference>
<dbReference type="OrthoDB" id="112777at2"/>
<evidence type="ECO:0000259" key="1">
    <source>
        <dbReference type="Pfam" id="PF01370"/>
    </source>
</evidence>
<dbReference type="AlphaFoldDB" id="A0A0E3V6B6"/>
<reference evidence="2 3" key="1">
    <citation type="journal article" date="2014" name="Curr. Microbiol.">
        <title>Spirosoma radiotolerans sp. nov., a gamma-radiation-resistant bacterium isolated from gamma ray-irradiated soil.</title>
        <authorList>
            <person name="Lee J.J."/>
            <person name="Srinivasan S."/>
            <person name="Lim S."/>
            <person name="Joe M."/>
            <person name="Im S."/>
            <person name="Bae S.I."/>
            <person name="Park K.R."/>
            <person name="Han J.H."/>
            <person name="Park S.H."/>
            <person name="Joo B.M."/>
            <person name="Park S.J."/>
            <person name="Kim M.K."/>
        </authorList>
    </citation>
    <scope>NUCLEOTIDE SEQUENCE [LARGE SCALE GENOMIC DNA]</scope>
    <source>
        <strain evidence="2 3">DG5A</strain>
    </source>
</reference>
<dbReference type="PANTHER" id="PTHR43245:SF13">
    <property type="entry name" value="UDP-D-APIOSE_UDP-D-XYLOSE SYNTHASE 2"/>
    <property type="match status" value="1"/>
</dbReference>
<evidence type="ECO:0000313" key="3">
    <source>
        <dbReference type="Proteomes" id="UP000033054"/>
    </source>
</evidence>
<dbReference type="Proteomes" id="UP000033054">
    <property type="component" value="Chromosome"/>
</dbReference>
<dbReference type="InterPro" id="IPR036291">
    <property type="entry name" value="NAD(P)-bd_dom_sf"/>
</dbReference>
<evidence type="ECO:0000313" key="2">
    <source>
        <dbReference type="EMBL" id="AKD54887.1"/>
    </source>
</evidence>
<dbReference type="SUPFAM" id="SSF51735">
    <property type="entry name" value="NAD(P)-binding Rossmann-fold domains"/>
    <property type="match status" value="1"/>
</dbReference>
<organism evidence="2 3">
    <name type="scientific">Spirosoma radiotolerans</name>
    <dbReference type="NCBI Taxonomy" id="1379870"/>
    <lineage>
        <taxon>Bacteria</taxon>
        <taxon>Pseudomonadati</taxon>
        <taxon>Bacteroidota</taxon>
        <taxon>Cytophagia</taxon>
        <taxon>Cytophagales</taxon>
        <taxon>Cytophagaceae</taxon>
        <taxon>Spirosoma</taxon>
    </lineage>
</organism>
<dbReference type="PATRIC" id="fig|1379870.5.peg.1793"/>
<dbReference type="Pfam" id="PF01370">
    <property type="entry name" value="Epimerase"/>
    <property type="match status" value="1"/>
</dbReference>
<dbReference type="STRING" id="1379870.SD10_08215"/>
<sequence>MALHTLIGANGTIANALIPVLQANQQTIRLVSRKPKAVAGAETAAASALNRDELIQAVAGSDVVYLLIGIEYNADVWQRDWPVIMQNTIAACQATNAKLIFFDDVYMYGRVNGPITEETPYRPSSRKGKVRAEVATMLQQAMQAGRVQALIARAVDFYGPGVTDNSAPGIYVFSNLKKGNRAQWPINANVPRSFNYTPDAAEALYLLATRGEAVGQIWHLPTPQPALTGREFVQLSARAMNTSNKLFVLPKWVLKVIGWFNPFMKEAYEMNYQDEFAFQFDSSKFERAFNYTPTSYEEGIRATAAWFQQR</sequence>
<name>A0A0E3V6B6_9BACT</name>